<dbReference type="PANTHER" id="PTHR43563">
    <property type="entry name" value="AMINE OXIDASE"/>
    <property type="match status" value="1"/>
</dbReference>
<feature type="domain" description="Amine oxidase" evidence="2">
    <location>
        <begin position="105"/>
        <end position="344"/>
    </location>
</feature>
<dbReference type="Proteomes" id="UP000324376">
    <property type="component" value="Unassembled WGS sequence"/>
</dbReference>
<dbReference type="InterPro" id="IPR036188">
    <property type="entry name" value="FAD/NAD-bd_sf"/>
</dbReference>
<dbReference type="Pfam" id="PF01593">
    <property type="entry name" value="Amino_oxidase"/>
    <property type="match status" value="2"/>
</dbReference>
<gene>
    <name evidence="3" type="ORF">BD809_11612</name>
</gene>
<dbReference type="EMBL" id="VNHU01000016">
    <property type="protein sequence ID" value="TYP69915.1"/>
    <property type="molecule type" value="Genomic_DNA"/>
</dbReference>
<keyword evidence="4" id="KW-1185">Reference proteome</keyword>
<evidence type="ECO:0000256" key="1">
    <source>
        <dbReference type="ARBA" id="ARBA00005995"/>
    </source>
</evidence>
<dbReference type="PRINTS" id="PR00420">
    <property type="entry name" value="RNGMNOXGNASE"/>
</dbReference>
<evidence type="ECO:0000313" key="4">
    <source>
        <dbReference type="Proteomes" id="UP000324376"/>
    </source>
</evidence>
<name>A0A5S5BRU7_9FLAO</name>
<dbReference type="InterPro" id="IPR002937">
    <property type="entry name" value="Amino_oxidase"/>
</dbReference>
<organism evidence="3 4">
    <name type="scientific">Aquimarina intermedia</name>
    <dbReference type="NCBI Taxonomy" id="350814"/>
    <lineage>
        <taxon>Bacteria</taxon>
        <taxon>Pseudomonadati</taxon>
        <taxon>Bacteroidota</taxon>
        <taxon>Flavobacteriia</taxon>
        <taxon>Flavobacteriales</taxon>
        <taxon>Flavobacteriaceae</taxon>
        <taxon>Aquimarina</taxon>
    </lineage>
</organism>
<sequence>MIIIIGAGLSGLLIGYRLKKEGVPFKILEARPRIGGRIHTVCGANSTSVEMGATWFTDQHINLLALIDELAIEKYEQYMGRTAYFQPSATTPIQSIQIPNQQPPSYRIAGGTSHLINTLYQKLDSNDVLLNQTVSEIKFHEKSVEIIANQTFIGDRVILAIPPKLWANNISFEPPLPTNLMQIGAETHTWMEDSIKVALIYRQPFWEQQHTSATFFSNIGPVTELYDHCDFQRSHYALCGFIHPSFKNLTDEDRRIHVIEQMQKVYGAKAGEYIEYKECIWKNEKFTYEVSAIELFPHQNNGNAIFNTSLFEGKLLLAGSEVASEFPGYMEGAVYSGNIIAQRIVKAQSL</sequence>
<evidence type="ECO:0000259" key="2">
    <source>
        <dbReference type="Pfam" id="PF01593"/>
    </source>
</evidence>
<evidence type="ECO:0000313" key="3">
    <source>
        <dbReference type="EMBL" id="TYP69915.1"/>
    </source>
</evidence>
<dbReference type="GO" id="GO:0016491">
    <property type="term" value="F:oxidoreductase activity"/>
    <property type="evidence" value="ECO:0007669"/>
    <property type="project" value="InterPro"/>
</dbReference>
<protein>
    <submittedName>
        <fullName evidence="3">Monoamine oxidase</fullName>
    </submittedName>
</protein>
<dbReference type="AlphaFoldDB" id="A0A5S5BRU7"/>
<feature type="domain" description="Amine oxidase" evidence="2">
    <location>
        <begin position="9"/>
        <end position="80"/>
    </location>
</feature>
<dbReference type="OrthoDB" id="56323at2"/>
<dbReference type="SUPFAM" id="SSF51905">
    <property type="entry name" value="FAD/NAD(P)-binding domain"/>
    <property type="match status" value="1"/>
</dbReference>
<proteinExistence type="inferred from homology"/>
<dbReference type="PANTHER" id="PTHR43563:SF14">
    <property type="entry name" value="AMINE OXIDASE"/>
    <property type="match status" value="1"/>
</dbReference>
<comment type="caution">
    <text evidence="3">The sequence shown here is derived from an EMBL/GenBank/DDBJ whole genome shotgun (WGS) entry which is preliminary data.</text>
</comment>
<dbReference type="SUPFAM" id="SSF54373">
    <property type="entry name" value="FAD-linked reductases, C-terminal domain"/>
    <property type="match status" value="1"/>
</dbReference>
<accession>A0A5S5BRU7</accession>
<dbReference type="Gene3D" id="3.50.50.60">
    <property type="entry name" value="FAD/NAD(P)-binding domain"/>
    <property type="match status" value="2"/>
</dbReference>
<dbReference type="InterPro" id="IPR050703">
    <property type="entry name" value="Flavin_MAO"/>
</dbReference>
<reference evidence="3 4" key="1">
    <citation type="submission" date="2019-07" db="EMBL/GenBank/DDBJ databases">
        <title>Genomic Encyclopedia of Archaeal and Bacterial Type Strains, Phase II (KMG-II): from individual species to whole genera.</title>
        <authorList>
            <person name="Goeker M."/>
        </authorList>
    </citation>
    <scope>NUCLEOTIDE SEQUENCE [LARGE SCALE GENOMIC DNA]</scope>
    <source>
        <strain evidence="3 4">DSM 17527</strain>
    </source>
</reference>
<comment type="similarity">
    <text evidence="1">Belongs to the flavin monoamine oxidase family.</text>
</comment>
<dbReference type="RefSeq" id="WP_148783863.1">
    <property type="nucleotide sequence ID" value="NZ_VNHU01000016.1"/>
</dbReference>